<proteinExistence type="predicted"/>
<name>A0A1W1D4J6_9ZZZZ</name>
<feature type="transmembrane region" description="Helical" evidence="6">
    <location>
        <begin position="15"/>
        <end position="34"/>
    </location>
</feature>
<reference evidence="8" key="1">
    <citation type="submission" date="2016-10" db="EMBL/GenBank/DDBJ databases">
        <authorList>
            <person name="de Groot N.N."/>
        </authorList>
    </citation>
    <scope>NUCLEOTIDE SEQUENCE</scope>
</reference>
<evidence type="ECO:0000256" key="1">
    <source>
        <dbReference type="ARBA" id="ARBA00004651"/>
    </source>
</evidence>
<evidence type="ECO:0000256" key="5">
    <source>
        <dbReference type="ARBA" id="ARBA00023136"/>
    </source>
</evidence>
<dbReference type="InterPro" id="IPR004477">
    <property type="entry name" value="ComEC_N"/>
</dbReference>
<dbReference type="GO" id="GO:0005886">
    <property type="term" value="C:plasma membrane"/>
    <property type="evidence" value="ECO:0007669"/>
    <property type="project" value="UniProtKB-SubCell"/>
</dbReference>
<gene>
    <name evidence="8" type="ORF">MNB_SM-3-84</name>
</gene>
<sequence>MQLEKVSFLDSKKEILLFLKIIFILFSYSLLIEYNNYLHLTQFSSSIVHTTVLKQYKKTKITKHHKSKKYQVLKLKSNQGFQFYTTVPQSFPNIKGKKITLEIFPKKLTFYQYMTNFYTYSKILAIQQQNTKLQLNHLIQIQHKDNNISAIYQALYTATPLPYKLQTYFSALGISHLFAISGFHLGVLATILYFLFRYPYTFFQNRYFPFRSYNVDSMIFISLILLGYLLFLGTPPSLLRAYAMLLIGFILYDRGYNIFSMQTLLITLVMLLALFPRLFFEIGFWLSMSGVFYIFLFFLYFKNISKILQFLFLPIWIYLCMLPFSLVIFSTFSIYHPISIFITSLFTIFYPLSIFFHLIAMGDIFDIFLHKLLLLDIPITKVSLSPYFLYFHIFFSFLALFFKKTLYLLLFSSGLFFLIALLQT</sequence>
<keyword evidence="5 6" id="KW-0472">Membrane</keyword>
<evidence type="ECO:0000313" key="8">
    <source>
        <dbReference type="EMBL" id="SFV75529.1"/>
    </source>
</evidence>
<feature type="transmembrane region" description="Helical" evidence="6">
    <location>
        <begin position="218"/>
        <end position="243"/>
    </location>
</feature>
<dbReference type="AlphaFoldDB" id="A0A1W1D4J6"/>
<feature type="transmembrane region" description="Helical" evidence="6">
    <location>
        <begin position="255"/>
        <end position="276"/>
    </location>
</feature>
<evidence type="ECO:0000256" key="4">
    <source>
        <dbReference type="ARBA" id="ARBA00022989"/>
    </source>
</evidence>
<keyword evidence="2" id="KW-1003">Cell membrane</keyword>
<feature type="transmembrane region" description="Helical" evidence="6">
    <location>
        <begin position="310"/>
        <end position="332"/>
    </location>
</feature>
<feature type="transmembrane region" description="Helical" evidence="6">
    <location>
        <begin position="282"/>
        <end position="301"/>
    </location>
</feature>
<feature type="transmembrane region" description="Helical" evidence="6">
    <location>
        <begin position="177"/>
        <end position="198"/>
    </location>
</feature>
<dbReference type="NCBIfam" id="TIGR00360">
    <property type="entry name" value="ComEC_N-term"/>
    <property type="match status" value="1"/>
</dbReference>
<comment type="subcellular location">
    <subcellularLocation>
        <location evidence="1">Cell membrane</location>
        <topology evidence="1">Multi-pass membrane protein</topology>
    </subcellularLocation>
</comment>
<evidence type="ECO:0000256" key="2">
    <source>
        <dbReference type="ARBA" id="ARBA00022475"/>
    </source>
</evidence>
<feature type="transmembrane region" description="Helical" evidence="6">
    <location>
        <begin position="338"/>
        <end position="360"/>
    </location>
</feature>
<dbReference type="Pfam" id="PF03772">
    <property type="entry name" value="Competence"/>
    <property type="match status" value="1"/>
</dbReference>
<dbReference type="PANTHER" id="PTHR30619:SF7">
    <property type="entry name" value="BETA-LACTAMASE DOMAIN PROTEIN"/>
    <property type="match status" value="1"/>
</dbReference>
<feature type="transmembrane region" description="Helical" evidence="6">
    <location>
        <begin position="372"/>
        <end position="393"/>
    </location>
</feature>
<organism evidence="8">
    <name type="scientific">hydrothermal vent metagenome</name>
    <dbReference type="NCBI Taxonomy" id="652676"/>
    <lineage>
        <taxon>unclassified sequences</taxon>
        <taxon>metagenomes</taxon>
        <taxon>ecological metagenomes</taxon>
    </lineage>
</organism>
<dbReference type="InterPro" id="IPR052159">
    <property type="entry name" value="Competence_DNA_uptake"/>
</dbReference>
<keyword evidence="4 6" id="KW-1133">Transmembrane helix</keyword>
<evidence type="ECO:0000256" key="6">
    <source>
        <dbReference type="SAM" id="Phobius"/>
    </source>
</evidence>
<protein>
    <submittedName>
        <fullName evidence="8">Competence protein</fullName>
    </submittedName>
</protein>
<feature type="domain" description="ComEC/Rec2-related protein" evidence="7">
    <location>
        <begin position="164"/>
        <end position="418"/>
    </location>
</feature>
<dbReference type="EMBL" id="FPHP01000042">
    <property type="protein sequence ID" value="SFV75529.1"/>
    <property type="molecule type" value="Genomic_DNA"/>
</dbReference>
<dbReference type="PANTHER" id="PTHR30619">
    <property type="entry name" value="DNA INTERNALIZATION/COMPETENCE PROTEIN COMEC/REC2"/>
    <property type="match status" value="1"/>
</dbReference>
<evidence type="ECO:0000256" key="3">
    <source>
        <dbReference type="ARBA" id="ARBA00022692"/>
    </source>
</evidence>
<keyword evidence="3 6" id="KW-0812">Transmembrane</keyword>
<accession>A0A1W1D4J6</accession>
<evidence type="ECO:0000259" key="7">
    <source>
        <dbReference type="Pfam" id="PF03772"/>
    </source>
</evidence>
<feature type="transmembrane region" description="Helical" evidence="6">
    <location>
        <begin position="405"/>
        <end position="422"/>
    </location>
</feature>